<sequence>MSTSPAPQDADTPDSDGKGAMRMGILPSLVGRQLRLAYLRTFKDFAMAVEGTSLSPGSFEILELLSCNPGLSHSRLASAIGLEKSSLVPAIARLEEMALVKRKQSATDKRSNELRITPKGERVLAELRSYVVQRESEITEGMARAEVDTLNRLLAKMAGING</sequence>
<dbReference type="PROSITE" id="PS50995">
    <property type="entry name" value="HTH_MARR_2"/>
    <property type="match status" value="1"/>
</dbReference>
<reference evidence="3 4" key="1">
    <citation type="submission" date="2020-08" db="EMBL/GenBank/DDBJ databases">
        <title>Functional genomics of gut bacteria from endangered species of beetles.</title>
        <authorList>
            <person name="Carlos-Shanley C."/>
        </authorList>
    </citation>
    <scope>NUCLEOTIDE SEQUENCE [LARGE SCALE GENOMIC DNA]</scope>
    <source>
        <strain evidence="3 4">S00198</strain>
    </source>
</reference>
<dbReference type="InterPro" id="IPR039422">
    <property type="entry name" value="MarR/SlyA-like"/>
</dbReference>
<dbReference type="EMBL" id="JACHLK010000017">
    <property type="protein sequence ID" value="MBB6563181.1"/>
    <property type="molecule type" value="Genomic_DNA"/>
</dbReference>
<dbReference type="GO" id="GO:0003700">
    <property type="term" value="F:DNA-binding transcription factor activity"/>
    <property type="evidence" value="ECO:0007669"/>
    <property type="project" value="InterPro"/>
</dbReference>
<name>A0A7X0PKQ9_9BURK</name>
<evidence type="ECO:0000313" key="4">
    <source>
        <dbReference type="Proteomes" id="UP000575083"/>
    </source>
</evidence>
<gene>
    <name evidence="3" type="ORF">HNP48_005900</name>
</gene>
<dbReference type="InterPro" id="IPR000835">
    <property type="entry name" value="HTH_MarR-typ"/>
</dbReference>
<feature type="domain" description="HTH marR-type" evidence="2">
    <location>
        <begin position="27"/>
        <end position="159"/>
    </location>
</feature>
<proteinExistence type="predicted"/>
<dbReference type="Pfam" id="PF01047">
    <property type="entry name" value="MarR"/>
    <property type="match status" value="1"/>
</dbReference>
<dbReference type="Gene3D" id="1.10.10.10">
    <property type="entry name" value="Winged helix-like DNA-binding domain superfamily/Winged helix DNA-binding domain"/>
    <property type="match status" value="1"/>
</dbReference>
<dbReference type="RefSeq" id="WP_184863938.1">
    <property type="nucleotide sequence ID" value="NZ_JACHLK010000017.1"/>
</dbReference>
<feature type="region of interest" description="Disordered" evidence="1">
    <location>
        <begin position="1"/>
        <end position="20"/>
    </location>
</feature>
<dbReference type="GO" id="GO:0003677">
    <property type="term" value="F:DNA binding"/>
    <property type="evidence" value="ECO:0007669"/>
    <property type="project" value="UniProtKB-KW"/>
</dbReference>
<dbReference type="InterPro" id="IPR036390">
    <property type="entry name" value="WH_DNA-bd_sf"/>
</dbReference>
<keyword evidence="3" id="KW-0238">DNA-binding</keyword>
<accession>A0A7X0PKQ9</accession>
<dbReference type="SMART" id="SM00347">
    <property type="entry name" value="HTH_MARR"/>
    <property type="match status" value="1"/>
</dbReference>
<protein>
    <submittedName>
        <fullName evidence="3">DNA-binding MarR family transcriptional regulator</fullName>
    </submittedName>
</protein>
<keyword evidence="4" id="KW-1185">Reference proteome</keyword>
<dbReference type="InterPro" id="IPR036388">
    <property type="entry name" value="WH-like_DNA-bd_sf"/>
</dbReference>
<dbReference type="AlphaFoldDB" id="A0A7X0PKQ9"/>
<evidence type="ECO:0000256" key="1">
    <source>
        <dbReference type="SAM" id="MobiDB-lite"/>
    </source>
</evidence>
<dbReference type="PRINTS" id="PR00598">
    <property type="entry name" value="HTHMARR"/>
</dbReference>
<dbReference type="PANTHER" id="PTHR33164:SF43">
    <property type="entry name" value="HTH-TYPE TRANSCRIPTIONAL REPRESSOR YETL"/>
    <property type="match status" value="1"/>
</dbReference>
<evidence type="ECO:0000313" key="3">
    <source>
        <dbReference type="EMBL" id="MBB6563181.1"/>
    </source>
</evidence>
<dbReference type="Proteomes" id="UP000575083">
    <property type="component" value="Unassembled WGS sequence"/>
</dbReference>
<dbReference type="SUPFAM" id="SSF46785">
    <property type="entry name" value="Winged helix' DNA-binding domain"/>
    <property type="match status" value="1"/>
</dbReference>
<dbReference type="PANTHER" id="PTHR33164">
    <property type="entry name" value="TRANSCRIPTIONAL REGULATOR, MARR FAMILY"/>
    <property type="match status" value="1"/>
</dbReference>
<dbReference type="GO" id="GO:0006950">
    <property type="term" value="P:response to stress"/>
    <property type="evidence" value="ECO:0007669"/>
    <property type="project" value="TreeGrafter"/>
</dbReference>
<organism evidence="3 4">
    <name type="scientific">Acidovorax soli</name>
    <dbReference type="NCBI Taxonomy" id="592050"/>
    <lineage>
        <taxon>Bacteria</taxon>
        <taxon>Pseudomonadati</taxon>
        <taxon>Pseudomonadota</taxon>
        <taxon>Betaproteobacteria</taxon>
        <taxon>Burkholderiales</taxon>
        <taxon>Comamonadaceae</taxon>
        <taxon>Acidovorax</taxon>
    </lineage>
</organism>
<comment type="caution">
    <text evidence="3">The sequence shown here is derived from an EMBL/GenBank/DDBJ whole genome shotgun (WGS) entry which is preliminary data.</text>
</comment>
<evidence type="ECO:0000259" key="2">
    <source>
        <dbReference type="PROSITE" id="PS50995"/>
    </source>
</evidence>